<proteinExistence type="inferred from homology"/>
<dbReference type="OrthoDB" id="18526at2"/>
<evidence type="ECO:0000259" key="3">
    <source>
        <dbReference type="Pfam" id="PF01266"/>
    </source>
</evidence>
<organism evidence="4 6">
    <name type="scientific">Thauera aminoaromatica</name>
    <dbReference type="NCBI Taxonomy" id="164330"/>
    <lineage>
        <taxon>Bacteria</taxon>
        <taxon>Pseudomonadati</taxon>
        <taxon>Pseudomonadota</taxon>
        <taxon>Betaproteobacteria</taxon>
        <taxon>Rhodocyclales</taxon>
        <taxon>Zoogloeaceae</taxon>
        <taxon>Thauera</taxon>
    </lineage>
</organism>
<dbReference type="Gene3D" id="3.50.50.60">
    <property type="entry name" value="FAD/NAD(P)-binding domain"/>
    <property type="match status" value="2"/>
</dbReference>
<dbReference type="SUPFAM" id="SSF54373">
    <property type="entry name" value="FAD-linked reductases, C-terminal domain"/>
    <property type="match status" value="1"/>
</dbReference>
<dbReference type="RefSeq" id="WP_004322115.1">
    <property type="nucleotide sequence ID" value="NC_011662.2"/>
</dbReference>
<dbReference type="EMBL" id="CP001281">
    <property type="protein sequence ID" value="ACK54167.1"/>
    <property type="molecule type" value="Genomic_DNA"/>
</dbReference>
<evidence type="ECO:0000256" key="2">
    <source>
        <dbReference type="ARBA" id="ARBA00023002"/>
    </source>
</evidence>
<gene>
    <name evidence="4" type="ordered locus">Tmz1t_1408</name>
    <name evidence="5" type="ORF">E6Q80_11685</name>
</gene>
<dbReference type="InterPro" id="IPR036188">
    <property type="entry name" value="FAD/NAD-bd_sf"/>
</dbReference>
<dbReference type="InterPro" id="IPR006076">
    <property type="entry name" value="FAD-dep_OxRdtase"/>
</dbReference>
<dbReference type="Proteomes" id="UP000002186">
    <property type="component" value="Chromosome"/>
</dbReference>
<feature type="domain" description="FAD dependent oxidoreductase" evidence="3">
    <location>
        <begin position="3"/>
        <end position="404"/>
    </location>
</feature>
<comment type="similarity">
    <text evidence="1">Belongs to the DadA oxidoreductase family.</text>
</comment>
<evidence type="ECO:0000256" key="1">
    <source>
        <dbReference type="ARBA" id="ARBA00009410"/>
    </source>
</evidence>
<dbReference type="GO" id="GO:0055130">
    <property type="term" value="P:D-alanine catabolic process"/>
    <property type="evidence" value="ECO:0007669"/>
    <property type="project" value="TreeGrafter"/>
</dbReference>
<name>C4ZNK4_THASP</name>
<dbReference type="GO" id="GO:0008718">
    <property type="term" value="F:D-amino-acid dehydrogenase activity"/>
    <property type="evidence" value="ECO:0007669"/>
    <property type="project" value="TreeGrafter"/>
</dbReference>
<evidence type="ECO:0000313" key="5">
    <source>
        <dbReference type="EMBL" id="TXH84417.1"/>
    </source>
</evidence>
<dbReference type="GO" id="GO:0005737">
    <property type="term" value="C:cytoplasm"/>
    <property type="evidence" value="ECO:0007669"/>
    <property type="project" value="TreeGrafter"/>
</dbReference>
<dbReference type="SUPFAM" id="SSF51905">
    <property type="entry name" value="FAD/NAD(P)-binding domain"/>
    <property type="match status" value="1"/>
</dbReference>
<dbReference type="PANTHER" id="PTHR13847:SF280">
    <property type="entry name" value="D-AMINO ACID DEHYDROGENASE"/>
    <property type="match status" value="1"/>
</dbReference>
<dbReference type="Proteomes" id="UP000321192">
    <property type="component" value="Unassembled WGS sequence"/>
</dbReference>
<dbReference type="PANTHER" id="PTHR13847">
    <property type="entry name" value="SARCOSINE DEHYDROGENASE-RELATED"/>
    <property type="match status" value="1"/>
</dbReference>
<dbReference type="EC" id="1.4.99.1" evidence="4"/>
<dbReference type="KEGG" id="tmz:Tmz1t_1408"/>
<evidence type="ECO:0000313" key="6">
    <source>
        <dbReference type="Proteomes" id="UP000002186"/>
    </source>
</evidence>
<dbReference type="AlphaFoldDB" id="C4ZNK4"/>
<reference evidence="6" key="1">
    <citation type="submission" date="2009-05" db="EMBL/GenBank/DDBJ databases">
        <title>Complete sequence of chromosome of Thauera sp. MZ1T.</title>
        <authorList>
            <consortium name="US DOE Joint Genome Institute"/>
            <person name="Lucas S."/>
            <person name="Copeland A."/>
            <person name="Lapidus A."/>
            <person name="Glavina del Rio T."/>
            <person name="Dalin E."/>
            <person name="Tice H."/>
            <person name="Bruce D."/>
            <person name="Goodwin L."/>
            <person name="Pitluck S."/>
            <person name="Sims D."/>
            <person name="Brettin T."/>
            <person name="Detter J.C."/>
            <person name="Han C."/>
            <person name="Larimer F."/>
            <person name="Land M."/>
            <person name="Hauser L."/>
            <person name="Kyrpides N."/>
            <person name="Mikhailova N."/>
            <person name="Sayler G.S."/>
        </authorList>
    </citation>
    <scope>NUCLEOTIDE SEQUENCE [LARGE SCALE GENOMIC DNA]</scope>
    <source>
        <strain evidence="6">MZ1T</strain>
    </source>
</reference>
<dbReference type="eggNOG" id="COG0665">
    <property type="taxonomic scope" value="Bacteria"/>
</dbReference>
<dbReference type="EMBL" id="SSFD01000180">
    <property type="protein sequence ID" value="TXH84417.1"/>
    <property type="molecule type" value="Genomic_DNA"/>
</dbReference>
<protein>
    <submittedName>
        <fullName evidence="4 5">D-amino acid dehydrogenase</fullName>
        <ecNumber evidence="4">1.4.99.1</ecNumber>
    </submittedName>
</protein>
<evidence type="ECO:0000313" key="4">
    <source>
        <dbReference type="EMBL" id="ACK54167.1"/>
    </source>
</evidence>
<dbReference type="NCBIfam" id="NF001933">
    <property type="entry name" value="PRK00711.1"/>
    <property type="match status" value="1"/>
</dbReference>
<reference evidence="4 6" key="2">
    <citation type="journal article" date="2012" name="Stand. Genomic Sci.">
        <title>Complete genome sequence of Thauera aminoaromatica strain MZ1T.</title>
        <authorList>
            <person name="Jiang K."/>
            <person name="Sanseverino J."/>
            <person name="Chauhan A."/>
            <person name="Lucas S."/>
            <person name="Copeland A."/>
            <person name="Lapidus A."/>
            <person name="Del Rio T.G."/>
            <person name="Dalin E."/>
            <person name="Tice H."/>
            <person name="Bruce D."/>
            <person name="Goodwin L."/>
            <person name="Pitluck S."/>
            <person name="Sims D."/>
            <person name="Brettin T."/>
            <person name="Detter J.C."/>
            <person name="Han C."/>
            <person name="Chang Y.J."/>
            <person name="Larimer F."/>
            <person name="Land M."/>
            <person name="Hauser L."/>
            <person name="Kyrpides N.C."/>
            <person name="Mikhailova N."/>
            <person name="Moser S."/>
            <person name="Jegier P."/>
            <person name="Close D."/>
            <person name="Debruyn J.M."/>
            <person name="Wang Y."/>
            <person name="Layton A.C."/>
            <person name="Allen M.S."/>
            <person name="Sayler G.S."/>
        </authorList>
    </citation>
    <scope>NUCLEOTIDE SEQUENCE [LARGE SCALE GENOMIC DNA]</scope>
    <source>
        <strain evidence="4 6">MZ1T</strain>
    </source>
</reference>
<accession>A0A5C7SL50</accession>
<keyword evidence="2 4" id="KW-0560">Oxidoreductase</keyword>
<evidence type="ECO:0000313" key="7">
    <source>
        <dbReference type="Proteomes" id="UP000321192"/>
    </source>
</evidence>
<dbReference type="Pfam" id="PF01266">
    <property type="entry name" value="DAO"/>
    <property type="match status" value="1"/>
</dbReference>
<dbReference type="HOGENOM" id="CLU_007884_9_2_4"/>
<dbReference type="GO" id="GO:0005886">
    <property type="term" value="C:plasma membrane"/>
    <property type="evidence" value="ECO:0007669"/>
    <property type="project" value="TreeGrafter"/>
</dbReference>
<reference evidence="5 7" key="3">
    <citation type="submission" date="2018-09" db="EMBL/GenBank/DDBJ databases">
        <title>Metagenome Assembled Genomes from an Advanced Water Purification Facility.</title>
        <authorList>
            <person name="Stamps B.W."/>
            <person name="Spear J.R."/>
        </authorList>
    </citation>
    <scope>NUCLEOTIDE SEQUENCE [LARGE SCALE GENOMIC DNA]</scope>
    <source>
        <strain evidence="5">Bin_27_1</strain>
    </source>
</reference>
<dbReference type="STRING" id="85643.Tmz1t_1408"/>
<sequence length="422" mass="44940">MHVMVLGAGLSGVTTAWYLTRAGFQVSLVDRQPGAGLETSFANGGQISISHPEPWANPGAPAQVLRWLGRADAPLKFRPHRALAQWTWGLRFLLECLPARAHRNTVAIAALALASGQRLRALRAELGLEYDQLERGILHLFYSRGEFAKAPARAAQLRAFGIAAEVLDRDACLEREPALATCAGSLAGGIFAQGDESGDAHKFTRALAHRLEEGGVVLHRETEVSALETGSGGRVVGARVRRADGSVDSLRADACVLCLGSHGPRLAAPLGLRLPIYPVKGYSITAPVLEPALAPYVSLTDESRRIVCSRLGDRLRVAGTAELDGFDTTIRAARIAPIMAWVQARFPHAIDLERAEPWAGLRPATPGNVPLIGRSARPGLWLNTGHGTLGWTLACGSAAALADLMSGRRPEVAFPFLAAAEV</sequence>
<keyword evidence="6" id="KW-1185">Reference proteome</keyword>
<accession>C4ZNK4</accession>
<dbReference type="Gene3D" id="3.30.9.10">
    <property type="entry name" value="D-Amino Acid Oxidase, subunit A, domain 2"/>
    <property type="match status" value="1"/>
</dbReference>